<accession>A0A410QGW2</accession>
<protein>
    <submittedName>
        <fullName evidence="2">Transposase</fullName>
    </submittedName>
</protein>
<organism evidence="2 3">
    <name type="scientific">Acidilutibacter cellobiosedens</name>
    <dbReference type="NCBI Taxonomy" id="2507161"/>
    <lineage>
        <taxon>Bacteria</taxon>
        <taxon>Bacillati</taxon>
        <taxon>Bacillota</taxon>
        <taxon>Tissierellia</taxon>
        <taxon>Tissierellales</taxon>
        <taxon>Acidilutibacteraceae</taxon>
        <taxon>Acidilutibacter</taxon>
    </lineage>
</organism>
<evidence type="ECO:0000313" key="2">
    <source>
        <dbReference type="EMBL" id="QAT63313.1"/>
    </source>
</evidence>
<dbReference type="AlphaFoldDB" id="A0A410QGW2"/>
<keyword evidence="3" id="KW-1185">Reference proteome</keyword>
<dbReference type="Proteomes" id="UP000287969">
    <property type="component" value="Chromosome"/>
</dbReference>
<feature type="domain" description="Winged helix-turn helix" evidence="1">
    <location>
        <begin position="112"/>
        <end position="169"/>
    </location>
</feature>
<dbReference type="Pfam" id="PF13592">
    <property type="entry name" value="HTH_33"/>
    <property type="match status" value="1"/>
</dbReference>
<proteinExistence type="predicted"/>
<dbReference type="InterPro" id="IPR009057">
    <property type="entry name" value="Homeodomain-like_sf"/>
</dbReference>
<name>A0A410QGW2_9FIRM</name>
<dbReference type="SUPFAM" id="SSF46689">
    <property type="entry name" value="Homeodomain-like"/>
    <property type="match status" value="1"/>
</dbReference>
<reference evidence="3" key="1">
    <citation type="submission" date="2019-01" db="EMBL/GenBank/DDBJ databases">
        <title>Draft genomes of a novel of Sporanaerobacter strains.</title>
        <authorList>
            <person name="Ma S."/>
        </authorList>
    </citation>
    <scope>NUCLEOTIDE SEQUENCE [LARGE SCALE GENOMIC DNA]</scope>
    <source>
        <strain evidence="3">NJN-17</strain>
    </source>
</reference>
<gene>
    <name evidence="2" type="ORF">EQM13_17980</name>
</gene>
<evidence type="ECO:0000313" key="3">
    <source>
        <dbReference type="Proteomes" id="UP000287969"/>
    </source>
</evidence>
<sequence>MARKCVEVKTLHGYTIENLNEIEKKLKSDYSKSLMRAVIMRHQGIHTSVVAKTIGKSVPSVTIYINRWNESGINAVADLRGGSVSTFTNEMLNDLKDTVVNKNPRELGFTAATWNTHMLKEYIAEKYGLEYSSEWIRQLLIRLGFSYKRGLYQPTKVDPELQALFKKNSRPLGYC</sequence>
<dbReference type="KEGG" id="spoa:EQM13_17980"/>
<dbReference type="RefSeq" id="WP_128753417.1">
    <property type="nucleotide sequence ID" value="NZ_CP035282.1"/>
</dbReference>
<evidence type="ECO:0000259" key="1">
    <source>
        <dbReference type="Pfam" id="PF13592"/>
    </source>
</evidence>
<dbReference type="OrthoDB" id="1902548at2"/>
<dbReference type="InterPro" id="IPR025959">
    <property type="entry name" value="Winged_HTH_dom"/>
</dbReference>
<dbReference type="EMBL" id="CP035282">
    <property type="protein sequence ID" value="QAT63313.1"/>
    <property type="molecule type" value="Genomic_DNA"/>
</dbReference>